<dbReference type="PROSITE" id="PS50893">
    <property type="entry name" value="ABC_TRANSPORTER_2"/>
    <property type="match status" value="1"/>
</dbReference>
<dbReference type="InterPro" id="IPR003439">
    <property type="entry name" value="ABC_transporter-like_ATP-bd"/>
</dbReference>
<keyword evidence="4" id="KW-0067">ATP-binding</keyword>
<feature type="domain" description="ABC transporter" evidence="7">
    <location>
        <begin position="1"/>
        <end position="240"/>
    </location>
</feature>
<evidence type="ECO:0000256" key="2">
    <source>
        <dbReference type="ARBA" id="ARBA00022475"/>
    </source>
</evidence>
<dbReference type="InterPro" id="IPR050086">
    <property type="entry name" value="MetN_ABC_transporter-like"/>
</dbReference>
<evidence type="ECO:0000259" key="7">
    <source>
        <dbReference type="PROSITE" id="PS50893"/>
    </source>
</evidence>
<sequence>VTDASKQYGQKEAIAPLSLSIESGECVAFLGPSGGGKTTLLLLLSGQLEPSSGTICLCDHNLAEMPTGGEISELVGMIHQQFDLVPNLSALQNTLAGKLGEWSLLKSLISLVWPMNKTIGMSALSRVGIEEVAYQRTRSLSGGEQQRVAIARLLVQDPQVILADEPVSSLDPARAGEVIKLLVGIADEAGKTLIASMHSVELAREHFSRLIGIRNGTVTFDLPSHEVTEDMLHELYNLEGLRAET</sequence>
<dbReference type="PROSITE" id="PS00211">
    <property type="entry name" value="ABC_TRANSPORTER_1"/>
    <property type="match status" value="1"/>
</dbReference>
<keyword evidence="5" id="KW-1278">Translocase</keyword>
<keyword evidence="3" id="KW-0547">Nucleotide-binding</keyword>
<dbReference type="SMART" id="SM00382">
    <property type="entry name" value="AAA"/>
    <property type="match status" value="1"/>
</dbReference>
<protein>
    <recommendedName>
        <fullName evidence="7">ABC transporter domain-containing protein</fullName>
    </recommendedName>
</protein>
<proteinExistence type="predicted"/>
<dbReference type="Pfam" id="PF00005">
    <property type="entry name" value="ABC_tran"/>
    <property type="match status" value="1"/>
</dbReference>
<dbReference type="PANTHER" id="PTHR43166:SF6">
    <property type="entry name" value="PHOSPHONATES IMPORT ATP-BINDING PROTEIN PHNC"/>
    <property type="match status" value="1"/>
</dbReference>
<evidence type="ECO:0000256" key="4">
    <source>
        <dbReference type="ARBA" id="ARBA00022840"/>
    </source>
</evidence>
<dbReference type="Gene3D" id="3.40.50.300">
    <property type="entry name" value="P-loop containing nucleotide triphosphate hydrolases"/>
    <property type="match status" value="1"/>
</dbReference>
<dbReference type="EMBL" id="UINC01028289">
    <property type="protein sequence ID" value="SVB09023.1"/>
    <property type="molecule type" value="Genomic_DNA"/>
</dbReference>
<dbReference type="InterPro" id="IPR027417">
    <property type="entry name" value="P-loop_NTPase"/>
</dbReference>
<evidence type="ECO:0000256" key="1">
    <source>
        <dbReference type="ARBA" id="ARBA00022448"/>
    </source>
</evidence>
<feature type="non-terminal residue" evidence="8">
    <location>
        <position position="1"/>
    </location>
</feature>
<dbReference type="AlphaFoldDB" id="A0A382B6Y2"/>
<dbReference type="GO" id="GO:0016887">
    <property type="term" value="F:ATP hydrolysis activity"/>
    <property type="evidence" value="ECO:0007669"/>
    <property type="project" value="InterPro"/>
</dbReference>
<keyword evidence="2" id="KW-1003">Cell membrane</keyword>
<keyword evidence="6" id="KW-0472">Membrane</keyword>
<organism evidence="8">
    <name type="scientific">marine metagenome</name>
    <dbReference type="NCBI Taxonomy" id="408172"/>
    <lineage>
        <taxon>unclassified sequences</taxon>
        <taxon>metagenomes</taxon>
        <taxon>ecological metagenomes</taxon>
    </lineage>
</organism>
<keyword evidence="1" id="KW-0813">Transport</keyword>
<dbReference type="InterPro" id="IPR003593">
    <property type="entry name" value="AAA+_ATPase"/>
</dbReference>
<dbReference type="SUPFAM" id="SSF52540">
    <property type="entry name" value="P-loop containing nucleoside triphosphate hydrolases"/>
    <property type="match status" value="1"/>
</dbReference>
<dbReference type="PANTHER" id="PTHR43166">
    <property type="entry name" value="AMINO ACID IMPORT ATP-BINDING PROTEIN"/>
    <property type="match status" value="1"/>
</dbReference>
<evidence type="ECO:0000256" key="6">
    <source>
        <dbReference type="ARBA" id="ARBA00023136"/>
    </source>
</evidence>
<dbReference type="InterPro" id="IPR017871">
    <property type="entry name" value="ABC_transporter-like_CS"/>
</dbReference>
<evidence type="ECO:0000256" key="5">
    <source>
        <dbReference type="ARBA" id="ARBA00022967"/>
    </source>
</evidence>
<evidence type="ECO:0000313" key="8">
    <source>
        <dbReference type="EMBL" id="SVB09023.1"/>
    </source>
</evidence>
<evidence type="ECO:0000256" key="3">
    <source>
        <dbReference type="ARBA" id="ARBA00022741"/>
    </source>
</evidence>
<name>A0A382B6Y2_9ZZZZ</name>
<dbReference type="GO" id="GO:0005524">
    <property type="term" value="F:ATP binding"/>
    <property type="evidence" value="ECO:0007669"/>
    <property type="project" value="UniProtKB-KW"/>
</dbReference>
<accession>A0A382B6Y2</accession>
<gene>
    <name evidence="8" type="ORF">METZ01_LOCUS161877</name>
</gene>
<reference evidence="8" key="1">
    <citation type="submission" date="2018-05" db="EMBL/GenBank/DDBJ databases">
        <authorList>
            <person name="Lanie J.A."/>
            <person name="Ng W.-L."/>
            <person name="Kazmierczak K.M."/>
            <person name="Andrzejewski T.M."/>
            <person name="Davidsen T.M."/>
            <person name="Wayne K.J."/>
            <person name="Tettelin H."/>
            <person name="Glass J.I."/>
            <person name="Rusch D."/>
            <person name="Podicherti R."/>
            <person name="Tsui H.-C.T."/>
            <person name="Winkler M.E."/>
        </authorList>
    </citation>
    <scope>NUCLEOTIDE SEQUENCE</scope>
</reference>